<dbReference type="InterPro" id="IPR036866">
    <property type="entry name" value="RibonucZ/Hydroxyglut_hydro"/>
</dbReference>
<keyword evidence="3" id="KW-1185">Reference proteome</keyword>
<accession>A0ABQ6FPZ7</accession>
<dbReference type="Gene3D" id="3.60.15.10">
    <property type="entry name" value="Ribonuclease Z/Hydroxyacylglutathione hydrolase-like"/>
    <property type="match status" value="1"/>
</dbReference>
<name>A0ABQ6FPZ7_9CHLR</name>
<proteinExistence type="predicted"/>
<evidence type="ECO:0000313" key="2">
    <source>
        <dbReference type="EMBL" id="GLV55094.1"/>
    </source>
</evidence>
<evidence type="ECO:0000259" key="1">
    <source>
        <dbReference type="SMART" id="SM00849"/>
    </source>
</evidence>
<dbReference type="Proteomes" id="UP001344906">
    <property type="component" value="Unassembled WGS sequence"/>
</dbReference>
<organism evidence="2 3">
    <name type="scientific">Dictyobacter halimunensis</name>
    <dbReference type="NCBI Taxonomy" id="3026934"/>
    <lineage>
        <taxon>Bacteria</taxon>
        <taxon>Bacillati</taxon>
        <taxon>Chloroflexota</taxon>
        <taxon>Ktedonobacteria</taxon>
        <taxon>Ktedonobacterales</taxon>
        <taxon>Dictyobacteraceae</taxon>
        <taxon>Dictyobacter</taxon>
    </lineage>
</organism>
<feature type="domain" description="Metallo-beta-lactamase" evidence="1">
    <location>
        <begin position="74"/>
        <end position="243"/>
    </location>
</feature>
<dbReference type="SUPFAM" id="SSF56281">
    <property type="entry name" value="Metallo-hydrolase/oxidoreductase"/>
    <property type="match status" value="1"/>
</dbReference>
<protein>
    <recommendedName>
        <fullName evidence="1">Metallo-beta-lactamase domain-containing protein</fullName>
    </recommendedName>
</protein>
<dbReference type="SMART" id="SM00849">
    <property type="entry name" value="Lactamase_B"/>
    <property type="match status" value="1"/>
</dbReference>
<gene>
    <name evidence="2" type="primary">ymaE</name>
    <name evidence="2" type="ORF">KDH_19410</name>
</gene>
<sequence>MDTWICVTCGVQFASSEEPPHGCPISEDEREYVGDNGQQWTTQAKMYADGFRNVIREHELHLTGIGIEPSFAIGQRALLIQSEEGNILWDCISYLGDEAIAAIERLGGIKAIAISHPHLYSSMVEWSKHFDAQIYLHETDRAWVMRPSERIAFWSGETFPLTHNLQLIRLGGHFPGSTVLHWKGGANGRGCLLTGDTIAVAMDRRWVSFMYSYPNMIPLPASEVSRICNAIMPYDFERLYGGWFDSLVVEDAKNAVIRSADRYLRALGM</sequence>
<dbReference type="RefSeq" id="WP_338249131.1">
    <property type="nucleotide sequence ID" value="NZ_BSRI01000001.1"/>
</dbReference>
<dbReference type="InterPro" id="IPR001279">
    <property type="entry name" value="Metallo-B-lactamas"/>
</dbReference>
<dbReference type="EMBL" id="BSRI01000001">
    <property type="protein sequence ID" value="GLV55094.1"/>
    <property type="molecule type" value="Genomic_DNA"/>
</dbReference>
<dbReference type="PANTHER" id="PTHR36839">
    <property type="entry name" value="METALLO-BETA-LACTAMASE FAMILY PROTEIN (AFU_ORTHOLOGUE AFUA_5G12770)"/>
    <property type="match status" value="1"/>
</dbReference>
<evidence type="ECO:0000313" key="3">
    <source>
        <dbReference type="Proteomes" id="UP001344906"/>
    </source>
</evidence>
<dbReference type="PANTHER" id="PTHR36839:SF1">
    <property type="entry name" value="METALLO-BETA-LACTAMASE FAMILY PROTEIN (AFU_ORTHOLOGUE AFUA_5G12770)"/>
    <property type="match status" value="1"/>
</dbReference>
<reference evidence="2 3" key="1">
    <citation type="submission" date="2023-02" db="EMBL/GenBank/DDBJ databases">
        <title>Dictyobacter halimunensis sp. nov., a new member of the class Ktedonobacteria from forest soil in a geothermal area.</title>
        <authorList>
            <person name="Rachmania M.K."/>
            <person name="Ningsih F."/>
            <person name="Sakai Y."/>
            <person name="Yabe S."/>
            <person name="Yokota A."/>
            <person name="Sjamsuridzal W."/>
        </authorList>
    </citation>
    <scope>NUCLEOTIDE SEQUENCE [LARGE SCALE GENOMIC DNA]</scope>
    <source>
        <strain evidence="2 3">S3.2.2.5</strain>
    </source>
</reference>
<comment type="caution">
    <text evidence="2">The sequence shown here is derived from an EMBL/GenBank/DDBJ whole genome shotgun (WGS) entry which is preliminary data.</text>
</comment>